<comment type="caution">
    <text evidence="3">The sequence shown here is derived from an EMBL/GenBank/DDBJ whole genome shotgun (WGS) entry which is preliminary data.</text>
</comment>
<feature type="compositionally biased region" description="Pro residues" evidence="2">
    <location>
        <begin position="119"/>
        <end position="136"/>
    </location>
</feature>
<keyword evidence="3" id="KW-0547">Nucleotide-binding</keyword>
<dbReference type="PRINTS" id="PR00364">
    <property type="entry name" value="DISEASERSIST"/>
</dbReference>
<name>A0ABV8KP80_9ACTN</name>
<sequence>MTTGAADELLRRYCQDLHTLWRQAGGPSLRTLGGSVGLSKSQVGAVLGGQIRRPPDWDVVKSLVGAFHQYAKEHDRLRHVSLRTGIEEFWRPRHAMLEQAFRHRRTTDPKAPAADRQPPRPAPAAPPVPRPVPRQLPPAVRCFTGRDTELRALTALLELPAEDGDAVVISCLNGTAGVGKTALAVHWAHQVADRFPDGQLYVNLRGYHPEQPMGADEAVTGFLDALGVPDQDLPRDLDGRSARFRTELAGRRMLIVLDNASSVEQIRPLLPGTGRCLVLVTSRDSLAGLVAVDGAQRLDLSTLPLTDAAVLLHRLIGWRAEVEADAVQALARRCAQLPLALRIAAELAGRRSEAPLAELLAELADGQRRLNLLATGDDPHAAVTAVFSWSTQHLPAEVARTFRLLGLHPGADLDGYAVAALAGTGLAAARDTLDLLARAHLVHPTSTGRYGMHDLLRAYAVSLTTALDGDRDQRAARDRLFDYYLAATADAVAGLYPAEVTSRPRVAPAATPSPDLSEPHAAKRWLDTERCTLVAVARYTATHGWAGHAIRLSVLLYRYLDGGHYADGLAVYQHALHAARQVGDLVGQAHALAGLGNTEQRVGRPESAAEHLRQAIELFRRSGDPVGEATAQNSLGFLHFELVRYDSAESCFGRALTLFRQTANLTGEALVCNNLGLVHRRRGRHEAAAEHHRRALELARRTHDWTAEALALDCLGLVEQQLGRHRAAADHHQQALVLTRRYGNRRGEAHVLDNLGTAQVGLGAPERAHRYFEQALAIFTEIGDYGGRASALNGLGEATHASGQPATALTHFIAALSAATIAGARHQQARAHTGLGHAHHTRGEPGRAHHHYEYALAHAADLELAEAERIRSHVTALADHGPVNRTT</sequence>
<dbReference type="Gene3D" id="1.25.40.10">
    <property type="entry name" value="Tetratricopeptide repeat domain"/>
    <property type="match status" value="2"/>
</dbReference>
<dbReference type="InterPro" id="IPR019734">
    <property type="entry name" value="TPR_rpt"/>
</dbReference>
<dbReference type="Pfam" id="PF13424">
    <property type="entry name" value="TPR_12"/>
    <property type="match status" value="4"/>
</dbReference>
<dbReference type="SUPFAM" id="SSF48452">
    <property type="entry name" value="TPR-like"/>
    <property type="match status" value="2"/>
</dbReference>
<dbReference type="InterPro" id="IPR011990">
    <property type="entry name" value="TPR-like_helical_dom_sf"/>
</dbReference>
<evidence type="ECO:0000256" key="2">
    <source>
        <dbReference type="SAM" id="MobiDB-lite"/>
    </source>
</evidence>
<feature type="repeat" description="TPR" evidence="1">
    <location>
        <begin position="669"/>
        <end position="702"/>
    </location>
</feature>
<reference evidence="4" key="1">
    <citation type="journal article" date="2019" name="Int. J. Syst. Evol. Microbiol.">
        <title>The Global Catalogue of Microorganisms (GCM) 10K type strain sequencing project: providing services to taxonomists for standard genome sequencing and annotation.</title>
        <authorList>
            <consortium name="The Broad Institute Genomics Platform"/>
            <consortium name="The Broad Institute Genome Sequencing Center for Infectious Disease"/>
            <person name="Wu L."/>
            <person name="Ma J."/>
        </authorList>
    </citation>
    <scope>NUCLEOTIDE SEQUENCE [LARGE SCALE GENOMIC DNA]</scope>
    <source>
        <strain evidence="4">2902at01</strain>
    </source>
</reference>
<dbReference type="RefSeq" id="WP_377547503.1">
    <property type="nucleotide sequence ID" value="NZ_JBHSBN010000012.1"/>
</dbReference>
<evidence type="ECO:0000313" key="4">
    <source>
        <dbReference type="Proteomes" id="UP001595868"/>
    </source>
</evidence>
<feature type="region of interest" description="Disordered" evidence="2">
    <location>
        <begin position="104"/>
        <end position="137"/>
    </location>
</feature>
<evidence type="ECO:0000313" key="3">
    <source>
        <dbReference type="EMBL" id="MFC4107920.1"/>
    </source>
</evidence>
<dbReference type="PANTHER" id="PTHR47691">
    <property type="entry name" value="REGULATOR-RELATED"/>
    <property type="match status" value="1"/>
</dbReference>
<dbReference type="EMBL" id="JBHSBN010000012">
    <property type="protein sequence ID" value="MFC4107920.1"/>
    <property type="molecule type" value="Genomic_DNA"/>
</dbReference>
<gene>
    <name evidence="3" type="ORF">ACFOX0_18565</name>
</gene>
<dbReference type="Proteomes" id="UP001595868">
    <property type="component" value="Unassembled WGS sequence"/>
</dbReference>
<keyword evidence="4" id="KW-1185">Reference proteome</keyword>
<evidence type="ECO:0000256" key="1">
    <source>
        <dbReference type="PROSITE-ProRule" id="PRU00339"/>
    </source>
</evidence>
<dbReference type="GO" id="GO:0005524">
    <property type="term" value="F:ATP binding"/>
    <property type="evidence" value="ECO:0007669"/>
    <property type="project" value="UniProtKB-KW"/>
</dbReference>
<keyword evidence="3" id="KW-0067">ATP-binding</keyword>
<dbReference type="InterPro" id="IPR027417">
    <property type="entry name" value="P-loop_NTPase"/>
</dbReference>
<protein>
    <submittedName>
        <fullName evidence="3">ATP-binding protein</fullName>
    </submittedName>
</protein>
<dbReference type="Gene3D" id="3.40.50.300">
    <property type="entry name" value="P-loop containing nucleotide triphosphate hydrolases"/>
    <property type="match status" value="1"/>
</dbReference>
<keyword evidence="1" id="KW-0802">TPR repeat</keyword>
<dbReference type="SMART" id="SM00028">
    <property type="entry name" value="TPR"/>
    <property type="match status" value="7"/>
</dbReference>
<dbReference type="PROSITE" id="PS50005">
    <property type="entry name" value="TPR"/>
    <property type="match status" value="1"/>
</dbReference>
<proteinExistence type="predicted"/>
<dbReference type="SUPFAM" id="SSF52540">
    <property type="entry name" value="P-loop containing nucleoside triphosphate hydrolases"/>
    <property type="match status" value="1"/>
</dbReference>
<dbReference type="PANTHER" id="PTHR47691:SF3">
    <property type="entry name" value="HTH-TYPE TRANSCRIPTIONAL REGULATOR RV0890C-RELATED"/>
    <property type="match status" value="1"/>
</dbReference>
<organism evidence="3 4">
    <name type="scientific">Micromonospora zhanjiangensis</name>
    <dbReference type="NCBI Taxonomy" id="1522057"/>
    <lineage>
        <taxon>Bacteria</taxon>
        <taxon>Bacillati</taxon>
        <taxon>Actinomycetota</taxon>
        <taxon>Actinomycetes</taxon>
        <taxon>Micromonosporales</taxon>
        <taxon>Micromonosporaceae</taxon>
        <taxon>Micromonospora</taxon>
    </lineage>
</organism>
<accession>A0ABV8KP80</accession>